<dbReference type="InterPro" id="IPR036881">
    <property type="entry name" value="Glyco_hydro_3_C_sf"/>
</dbReference>
<dbReference type="Proteomes" id="UP000259211">
    <property type="component" value="Unassembled WGS sequence"/>
</dbReference>
<evidence type="ECO:0000256" key="4">
    <source>
        <dbReference type="ARBA" id="ARBA00022801"/>
    </source>
</evidence>
<feature type="region of interest" description="Disordered" evidence="6">
    <location>
        <begin position="602"/>
        <end position="656"/>
    </location>
</feature>
<comment type="catalytic activity">
    <reaction evidence="1">
        <text>Hydrolysis of terminal non-reducing N-acetyl-D-hexosamine residues in N-acetyl-beta-D-hexosaminides.</text>
        <dbReference type="EC" id="3.2.1.52"/>
    </reaction>
</comment>
<feature type="signal peptide" evidence="7">
    <location>
        <begin position="1"/>
        <end position="20"/>
    </location>
</feature>
<evidence type="ECO:0000259" key="8">
    <source>
        <dbReference type="Pfam" id="PF00933"/>
    </source>
</evidence>
<protein>
    <recommendedName>
        <fullName evidence="3">beta-N-acetylhexosaminidase</fullName>
        <ecNumber evidence="3">3.2.1.52</ecNumber>
    </recommendedName>
</protein>
<evidence type="ECO:0000256" key="7">
    <source>
        <dbReference type="SAM" id="SignalP"/>
    </source>
</evidence>
<dbReference type="GO" id="GO:0009254">
    <property type="term" value="P:peptidoglycan turnover"/>
    <property type="evidence" value="ECO:0007669"/>
    <property type="project" value="TreeGrafter"/>
</dbReference>
<accession>A0A3E2DE15</accession>
<dbReference type="Gene3D" id="3.40.50.1700">
    <property type="entry name" value="Glycoside hydrolase family 3 C-terminal domain"/>
    <property type="match status" value="1"/>
</dbReference>
<evidence type="ECO:0000256" key="1">
    <source>
        <dbReference type="ARBA" id="ARBA00001231"/>
    </source>
</evidence>
<reference evidence="10 11" key="1">
    <citation type="submission" date="2017-07" db="EMBL/GenBank/DDBJ databases">
        <authorList>
            <person name="Sun Z.S."/>
            <person name="Albrecht U."/>
            <person name="Echele G."/>
            <person name="Lee C.C."/>
        </authorList>
    </citation>
    <scope>NUCLEOTIDE SEQUENCE [LARGE SCALE GENOMIC DNA]</scope>
    <source>
        <strain evidence="10 11">P16-029</strain>
    </source>
</reference>
<evidence type="ECO:0000256" key="2">
    <source>
        <dbReference type="ARBA" id="ARBA00005336"/>
    </source>
</evidence>
<dbReference type="GO" id="GO:0004563">
    <property type="term" value="F:beta-N-acetylhexosaminidase activity"/>
    <property type="evidence" value="ECO:0007669"/>
    <property type="project" value="UniProtKB-EC"/>
</dbReference>
<feature type="domain" description="Glycoside hydrolase family 3 C-terminal" evidence="9">
    <location>
        <begin position="447"/>
        <end position="605"/>
    </location>
</feature>
<organism evidence="10 11">
    <name type="scientific">Cutibacterium avidum</name>
    <dbReference type="NCBI Taxonomy" id="33010"/>
    <lineage>
        <taxon>Bacteria</taxon>
        <taxon>Bacillati</taxon>
        <taxon>Actinomycetota</taxon>
        <taxon>Actinomycetes</taxon>
        <taxon>Propionibacteriales</taxon>
        <taxon>Propionibacteriaceae</taxon>
        <taxon>Cutibacterium</taxon>
    </lineage>
</organism>
<evidence type="ECO:0000259" key="9">
    <source>
        <dbReference type="Pfam" id="PF01915"/>
    </source>
</evidence>
<dbReference type="SUPFAM" id="SSF52279">
    <property type="entry name" value="Beta-D-glucan exohydrolase, C-terminal domain"/>
    <property type="match status" value="1"/>
</dbReference>
<dbReference type="SUPFAM" id="SSF51445">
    <property type="entry name" value="(Trans)glycosidases"/>
    <property type="match status" value="2"/>
</dbReference>
<evidence type="ECO:0000313" key="10">
    <source>
        <dbReference type="EMBL" id="RFT43625.1"/>
    </source>
</evidence>
<evidence type="ECO:0000313" key="11">
    <source>
        <dbReference type="Proteomes" id="UP000259211"/>
    </source>
</evidence>
<dbReference type="EC" id="3.2.1.52" evidence="3"/>
<dbReference type="PANTHER" id="PTHR30480:SF13">
    <property type="entry name" value="BETA-HEXOSAMINIDASE"/>
    <property type="match status" value="1"/>
</dbReference>
<name>A0A3E2DE15_9ACTN</name>
<keyword evidence="4" id="KW-0378">Hydrolase</keyword>
<dbReference type="InterPro" id="IPR036962">
    <property type="entry name" value="Glyco_hydro_3_N_sf"/>
</dbReference>
<evidence type="ECO:0000256" key="5">
    <source>
        <dbReference type="ARBA" id="ARBA00023295"/>
    </source>
</evidence>
<dbReference type="InterPro" id="IPR017853">
    <property type="entry name" value="GH"/>
</dbReference>
<keyword evidence="5" id="KW-0326">Glycosidase</keyword>
<dbReference type="Pfam" id="PF01915">
    <property type="entry name" value="Glyco_hydro_3_C"/>
    <property type="match status" value="1"/>
</dbReference>
<keyword evidence="7" id="KW-0732">Signal</keyword>
<dbReference type="AlphaFoldDB" id="A0A3E2DE15"/>
<sequence length="656" mass="69023">MTAAAGALAASALSPLRAVASDVRSQLEAMTLDEKIGQVMWTHVFGSSADDTSMAKRNQLAFGDDVRTPAEAVQKYHLGGVLYFNWSGNISTPTNPAAVAKLSNGLQEAARKSSTAPLAIAVDQEGGIVARITSPATEFPGNMALGAVNDLRAARAQGIVLGRELCALGINVDFAPDIDVNTNPANPVIGVRSMGDDPVRVGALGVEQLRGIQSQGVAATAKHFPGHGDTQTDSHLGLPVVGYGGTVLNRHLVPFRMAMDAGVDMIMTAHIIVKALDPTMPATLSKKVLTGLLREQMGYRGIITTDALDMEGAQLAVMTDDEKAAYTRLKAAADTEGDDPTASDEGHANAEFNAFMKPIRGRVAVQAFEAGSDILLNTHDADAVVTAMREAIKDGRISERRLDESVLRILAWKERRDITGRQVGLGAAERGVRSGAKVANDIAVRSVTMLVNDGTLPLKPSRVLVTGTSVGNPEYLLEPLRSAGFTPVLARATSHAPTKADLQKANVDAIIVVTHGLKRGDAQDAMIRALMGVGKPVVQVMTGTPYDVAMTHRPNAALALYSNRKVSMAAGVAIIAGRNPVGKLPVRVPGPNGDTVFPRGFGLHYRATPPTGRDTSGRSGNGHDTHNQSNSEHAPNSGLRWAEGGDRPTALPRTGQ</sequence>
<proteinExistence type="inferred from homology"/>
<feature type="chain" id="PRO_5017749056" description="beta-N-acetylhexosaminidase" evidence="7">
    <location>
        <begin position="21"/>
        <end position="656"/>
    </location>
</feature>
<dbReference type="InterPro" id="IPR050226">
    <property type="entry name" value="NagZ_Beta-hexosaminidase"/>
</dbReference>
<evidence type="ECO:0000256" key="3">
    <source>
        <dbReference type="ARBA" id="ARBA00012663"/>
    </source>
</evidence>
<dbReference type="Pfam" id="PF00933">
    <property type="entry name" value="Glyco_hydro_3"/>
    <property type="match status" value="1"/>
</dbReference>
<dbReference type="InterPro" id="IPR001764">
    <property type="entry name" value="Glyco_hydro_3_N"/>
</dbReference>
<comment type="caution">
    <text evidence="10">The sequence shown here is derived from an EMBL/GenBank/DDBJ whole genome shotgun (WGS) entry which is preliminary data.</text>
</comment>
<dbReference type="EMBL" id="NOWI01000007">
    <property type="protein sequence ID" value="RFT43625.1"/>
    <property type="molecule type" value="Genomic_DNA"/>
</dbReference>
<comment type="similarity">
    <text evidence="2">Belongs to the glycosyl hydrolase 3 family.</text>
</comment>
<dbReference type="GO" id="GO:0005975">
    <property type="term" value="P:carbohydrate metabolic process"/>
    <property type="evidence" value="ECO:0007669"/>
    <property type="project" value="InterPro"/>
</dbReference>
<evidence type="ECO:0000256" key="6">
    <source>
        <dbReference type="SAM" id="MobiDB-lite"/>
    </source>
</evidence>
<dbReference type="Gene3D" id="3.20.20.300">
    <property type="entry name" value="Glycoside hydrolase, family 3, N-terminal domain"/>
    <property type="match status" value="1"/>
</dbReference>
<dbReference type="InterPro" id="IPR002772">
    <property type="entry name" value="Glyco_hydro_3_C"/>
</dbReference>
<dbReference type="PANTHER" id="PTHR30480">
    <property type="entry name" value="BETA-HEXOSAMINIDASE-RELATED"/>
    <property type="match status" value="1"/>
</dbReference>
<feature type="domain" description="Glycoside hydrolase family 3 N-terminal" evidence="8">
    <location>
        <begin position="31"/>
        <end position="334"/>
    </location>
</feature>
<gene>
    <name evidence="10" type="ORF">CHT91_08490</name>
</gene>